<dbReference type="AlphaFoldDB" id="A0A7S2U5L2"/>
<organism evidence="3">
    <name type="scientific">Lotharella oceanica</name>
    <dbReference type="NCBI Taxonomy" id="641309"/>
    <lineage>
        <taxon>Eukaryota</taxon>
        <taxon>Sar</taxon>
        <taxon>Rhizaria</taxon>
        <taxon>Cercozoa</taxon>
        <taxon>Chlorarachniophyceae</taxon>
        <taxon>Lotharella</taxon>
    </lineage>
</organism>
<evidence type="ECO:0000256" key="2">
    <source>
        <dbReference type="SAM" id="Phobius"/>
    </source>
</evidence>
<dbReference type="SUPFAM" id="SSF103473">
    <property type="entry name" value="MFS general substrate transporter"/>
    <property type="match status" value="1"/>
</dbReference>
<name>A0A7S2U5L2_9EUKA</name>
<dbReference type="EMBL" id="HBHP01036713">
    <property type="protein sequence ID" value="CAD9778566.1"/>
    <property type="molecule type" value="Transcribed_RNA"/>
</dbReference>
<feature type="region of interest" description="Disordered" evidence="1">
    <location>
        <begin position="353"/>
        <end position="382"/>
    </location>
</feature>
<feature type="transmembrane region" description="Helical" evidence="2">
    <location>
        <begin position="40"/>
        <end position="64"/>
    </location>
</feature>
<reference evidence="3" key="1">
    <citation type="submission" date="2021-01" db="EMBL/GenBank/DDBJ databases">
        <authorList>
            <person name="Corre E."/>
            <person name="Pelletier E."/>
            <person name="Niang G."/>
            <person name="Scheremetjew M."/>
            <person name="Finn R."/>
            <person name="Kale V."/>
            <person name="Holt S."/>
            <person name="Cochrane G."/>
            <person name="Meng A."/>
            <person name="Brown T."/>
            <person name="Cohen L."/>
        </authorList>
    </citation>
    <scope>NUCLEOTIDE SEQUENCE</scope>
    <source>
        <strain evidence="3">CCMP622</strain>
    </source>
</reference>
<feature type="transmembrane region" description="Helical" evidence="2">
    <location>
        <begin position="165"/>
        <end position="185"/>
    </location>
</feature>
<feature type="transmembrane region" description="Helical" evidence="2">
    <location>
        <begin position="133"/>
        <end position="156"/>
    </location>
</feature>
<gene>
    <name evidence="3" type="ORF">LSP00402_LOCUS22582</name>
</gene>
<feature type="compositionally biased region" description="Low complexity" evidence="1">
    <location>
        <begin position="321"/>
        <end position="334"/>
    </location>
</feature>
<evidence type="ECO:0000256" key="1">
    <source>
        <dbReference type="SAM" id="MobiDB-lite"/>
    </source>
</evidence>
<dbReference type="InterPro" id="IPR036259">
    <property type="entry name" value="MFS_trans_sf"/>
</dbReference>
<keyword evidence="2" id="KW-0472">Membrane</keyword>
<feature type="compositionally biased region" description="Low complexity" evidence="1">
    <location>
        <begin position="353"/>
        <end position="373"/>
    </location>
</feature>
<keyword evidence="2" id="KW-0812">Transmembrane</keyword>
<keyword evidence="2" id="KW-1133">Transmembrane helix</keyword>
<sequence>MTFSHAVIVCYVRFKVPDRKHVPATLRKPRRGMSSCRAHAVMILGYLFAFVALGVEFNIVAYITPYIESRGIGSNALGNLMTSSYSFAFMVGRIFSGYLEVAGVPPLWILDGAMLIATLLAVMVSWFSTSILAIWIAAIGWGTFLSPSWPCTLIVLRHTGELSDCMVQVFIFAIYSGQWALDLVMDKIIQTFGTRALPYGLACALATASVIIITITLVFPKSLLAWPPLARKGGEASSPSSSHRRPGAAAGAAGAAGAAALPPSHPRSGLYALVSGQDELASGGVLAHINGNAAAPSTAAKASVQRSATQHQQALKRRSRSFASSSSTTNTLLAPHPSRDYRHYAAVGTNAENINTNTNNTSPNPTNDSTNTTVGSRRANGTGNHPRLAAVVAGAVHPSASASVLQLLPADGDDAKARLGAIARRVRAGRNKGFKFLPSYQGVSWEV</sequence>
<protein>
    <submittedName>
        <fullName evidence="3">Uncharacterized protein</fullName>
    </submittedName>
</protein>
<feature type="transmembrane region" description="Helical" evidence="2">
    <location>
        <begin position="107"/>
        <end position="127"/>
    </location>
</feature>
<feature type="compositionally biased region" description="Polar residues" evidence="1">
    <location>
        <begin position="304"/>
        <end position="313"/>
    </location>
</feature>
<feature type="region of interest" description="Disordered" evidence="1">
    <location>
        <begin position="298"/>
        <end position="339"/>
    </location>
</feature>
<feature type="transmembrane region" description="Helical" evidence="2">
    <location>
        <begin position="197"/>
        <end position="219"/>
    </location>
</feature>
<feature type="transmembrane region" description="Helical" evidence="2">
    <location>
        <begin position="76"/>
        <end position="95"/>
    </location>
</feature>
<proteinExistence type="predicted"/>
<evidence type="ECO:0000313" key="3">
    <source>
        <dbReference type="EMBL" id="CAD9778566.1"/>
    </source>
</evidence>
<accession>A0A7S2U5L2</accession>